<organism evidence="1">
    <name type="scientific">uncultured Caudovirales phage</name>
    <dbReference type="NCBI Taxonomy" id="2100421"/>
    <lineage>
        <taxon>Viruses</taxon>
        <taxon>Duplodnaviria</taxon>
        <taxon>Heunggongvirae</taxon>
        <taxon>Uroviricota</taxon>
        <taxon>Caudoviricetes</taxon>
        <taxon>Peduoviridae</taxon>
        <taxon>Maltschvirus</taxon>
        <taxon>Maltschvirus maltsch</taxon>
    </lineage>
</organism>
<reference evidence="1" key="1">
    <citation type="submission" date="2020-05" db="EMBL/GenBank/DDBJ databases">
        <authorList>
            <person name="Chiriac C."/>
            <person name="Salcher M."/>
            <person name="Ghai R."/>
            <person name="Kavagutti S V."/>
        </authorList>
    </citation>
    <scope>NUCLEOTIDE SEQUENCE</scope>
</reference>
<protein>
    <submittedName>
        <fullName evidence="1">Uncharacterized protein</fullName>
    </submittedName>
</protein>
<sequence>MNYVNLVQRIRACESEVTAQLVLEKWIHQFQYTVGVDIGKQQDHCHVVVVCKHFEGSPAFIVYSQDLTAQANRPAWVGLTKDQMRRICGSVPSIKEAVQEAEAILKGNNS</sequence>
<gene>
    <name evidence="1" type="ORF">UFOVP1068_36</name>
    <name evidence="2" type="ORF">UFOVP1300_13</name>
</gene>
<evidence type="ECO:0000313" key="2">
    <source>
        <dbReference type="EMBL" id="CAB4195434.1"/>
    </source>
</evidence>
<accession>A0A6J5QKB2</accession>
<name>A0A6J5QKB2_9CAUD</name>
<dbReference type="EMBL" id="LR797243">
    <property type="protein sequence ID" value="CAB4195434.1"/>
    <property type="molecule type" value="Genomic_DNA"/>
</dbReference>
<evidence type="ECO:0000313" key="1">
    <source>
        <dbReference type="EMBL" id="CAB4181408.1"/>
    </source>
</evidence>
<proteinExistence type="predicted"/>
<dbReference type="EMBL" id="LR797013">
    <property type="protein sequence ID" value="CAB4181408.1"/>
    <property type="molecule type" value="Genomic_DNA"/>
</dbReference>